<dbReference type="SUPFAM" id="SSF52402">
    <property type="entry name" value="Adenine nucleotide alpha hydrolases-like"/>
    <property type="match status" value="2"/>
</dbReference>
<dbReference type="PANTHER" id="PTHR46268:SF6">
    <property type="entry name" value="UNIVERSAL STRESS PROTEIN UP12"/>
    <property type="match status" value="1"/>
</dbReference>
<reference evidence="3 4" key="1">
    <citation type="submission" date="2014-10" db="EMBL/GenBank/DDBJ databases">
        <title>Draft genome of anammox bacterium scalindua brodae, obtained using differential coverage binning of sequence data from two enrichment reactors.</title>
        <authorList>
            <person name="Speth D.R."/>
            <person name="Russ L."/>
            <person name="Kartal B."/>
            <person name="Op den Camp H.J."/>
            <person name="Dutilh B.E."/>
            <person name="Jetten M.S."/>
        </authorList>
    </citation>
    <scope>NUCLEOTIDE SEQUENCE [LARGE SCALE GENOMIC DNA]</scope>
    <source>
        <strain evidence="3">RU1</strain>
    </source>
</reference>
<accession>A0A0B0EMG5</accession>
<dbReference type="PANTHER" id="PTHR46268">
    <property type="entry name" value="STRESS RESPONSE PROTEIN NHAX"/>
    <property type="match status" value="1"/>
</dbReference>
<evidence type="ECO:0000313" key="4">
    <source>
        <dbReference type="Proteomes" id="UP000030652"/>
    </source>
</evidence>
<dbReference type="EMBL" id="JRYO01000035">
    <property type="protein sequence ID" value="KHE93799.1"/>
    <property type="molecule type" value="Genomic_DNA"/>
</dbReference>
<dbReference type="InterPro" id="IPR006015">
    <property type="entry name" value="Universal_stress_UspA"/>
</dbReference>
<dbReference type="CDD" id="cd00293">
    <property type="entry name" value="USP-like"/>
    <property type="match status" value="2"/>
</dbReference>
<evidence type="ECO:0000313" key="3">
    <source>
        <dbReference type="EMBL" id="KHE93799.1"/>
    </source>
</evidence>
<dbReference type="AlphaFoldDB" id="A0A0B0EMG5"/>
<comment type="caution">
    <text evidence="3">The sequence shown here is derived from an EMBL/GenBank/DDBJ whole genome shotgun (WGS) entry which is preliminary data.</text>
</comment>
<dbReference type="eggNOG" id="COG0589">
    <property type="taxonomic scope" value="Bacteria"/>
</dbReference>
<sequence>MFKTILVPIDSSDSSLVAVDYAIDLSRLFNSEIEGLSIIDIKKLAGPFMRDLGTSIGGMVPYGDFQQNLRKFMEDTAEAALDELEGKCNTAKIPCARTIKEGIVSKEIVESAKRCDMIAMGKSGEHAFWLNALLGSNVESVVRQTHKPVLITPEKYKKITKILVAYDASSFSTKALKAGAEIAQEMKLPLTVVTVSDDTKAGEDILSQADENLRDFNITYDKVLKSGGTVSAILAFCNEGSYDLLAMGAYGHSKIRELILGSTTVQIMRKVSCAVLLCR</sequence>
<gene>
    <name evidence="3" type="ORF">SCABRO_00447</name>
</gene>
<feature type="domain" description="UspA" evidence="2">
    <location>
        <begin position="1"/>
        <end position="153"/>
    </location>
</feature>
<comment type="similarity">
    <text evidence="1">Belongs to the universal stress protein A family.</text>
</comment>
<dbReference type="Gene3D" id="3.40.50.12370">
    <property type="match status" value="1"/>
</dbReference>
<organism evidence="3 4">
    <name type="scientific">Candidatus Scalindua brodae</name>
    <dbReference type="NCBI Taxonomy" id="237368"/>
    <lineage>
        <taxon>Bacteria</taxon>
        <taxon>Pseudomonadati</taxon>
        <taxon>Planctomycetota</taxon>
        <taxon>Candidatus Brocadiia</taxon>
        <taxon>Candidatus Brocadiales</taxon>
        <taxon>Candidatus Scalinduaceae</taxon>
        <taxon>Candidatus Scalindua</taxon>
    </lineage>
</organism>
<dbReference type="Pfam" id="PF00582">
    <property type="entry name" value="Usp"/>
    <property type="match status" value="2"/>
</dbReference>
<proteinExistence type="inferred from homology"/>
<dbReference type="Proteomes" id="UP000030652">
    <property type="component" value="Unassembled WGS sequence"/>
</dbReference>
<dbReference type="PRINTS" id="PR01438">
    <property type="entry name" value="UNVRSLSTRESS"/>
</dbReference>
<name>A0A0B0EMG5_9BACT</name>
<evidence type="ECO:0000256" key="1">
    <source>
        <dbReference type="ARBA" id="ARBA00008791"/>
    </source>
</evidence>
<evidence type="ECO:0000259" key="2">
    <source>
        <dbReference type="Pfam" id="PF00582"/>
    </source>
</evidence>
<dbReference type="InterPro" id="IPR006016">
    <property type="entry name" value="UspA"/>
</dbReference>
<protein>
    <recommendedName>
        <fullName evidence="2">UspA domain-containing protein</fullName>
    </recommendedName>
</protein>
<feature type="domain" description="UspA" evidence="2">
    <location>
        <begin position="160"/>
        <end position="279"/>
    </location>
</feature>